<dbReference type="PANTHER" id="PTHR11003">
    <property type="entry name" value="POTASSIUM CHANNEL, SUBFAMILY K"/>
    <property type="match status" value="1"/>
</dbReference>
<dbReference type="InterPro" id="IPR003092">
    <property type="entry name" value="2pore_dom_K_chnl_TASK"/>
</dbReference>
<evidence type="ECO:0000256" key="1">
    <source>
        <dbReference type="ARBA" id="ARBA00004141"/>
    </source>
</evidence>
<feature type="transmembrane region" description="Helical" evidence="13">
    <location>
        <begin position="125"/>
        <end position="143"/>
    </location>
</feature>
<evidence type="ECO:0000256" key="13">
    <source>
        <dbReference type="SAM" id="Phobius"/>
    </source>
</evidence>
<evidence type="ECO:0000256" key="5">
    <source>
        <dbReference type="ARBA" id="ARBA00022692"/>
    </source>
</evidence>
<keyword evidence="9 12" id="KW-0406">Ion transport</keyword>
<accession>C3Y4V5</accession>
<proteinExistence type="inferred from homology"/>
<evidence type="ECO:0000256" key="10">
    <source>
        <dbReference type="ARBA" id="ARBA00023136"/>
    </source>
</evidence>
<dbReference type="Gene3D" id="1.10.287.70">
    <property type="match status" value="1"/>
</dbReference>
<evidence type="ECO:0000256" key="11">
    <source>
        <dbReference type="ARBA" id="ARBA00023303"/>
    </source>
</evidence>
<evidence type="ECO:0000256" key="4">
    <source>
        <dbReference type="ARBA" id="ARBA00022538"/>
    </source>
</evidence>
<feature type="non-terminal residue" evidence="15">
    <location>
        <position position="264"/>
    </location>
</feature>
<organism>
    <name type="scientific">Branchiostoma floridae</name>
    <name type="common">Florida lancelet</name>
    <name type="synonym">Amphioxus</name>
    <dbReference type="NCBI Taxonomy" id="7739"/>
    <lineage>
        <taxon>Eukaryota</taxon>
        <taxon>Metazoa</taxon>
        <taxon>Chordata</taxon>
        <taxon>Cephalochordata</taxon>
        <taxon>Leptocardii</taxon>
        <taxon>Amphioxiformes</taxon>
        <taxon>Branchiostomatidae</taxon>
        <taxon>Branchiostoma</taxon>
    </lineage>
</organism>
<feature type="transmembrane region" description="Helical" evidence="13">
    <location>
        <begin position="175"/>
        <end position="193"/>
    </location>
</feature>
<evidence type="ECO:0000256" key="3">
    <source>
        <dbReference type="ARBA" id="ARBA00022448"/>
    </source>
</evidence>
<dbReference type="AlphaFoldDB" id="C3Y4V5"/>
<keyword evidence="11 12" id="KW-0407">Ion channel</keyword>
<dbReference type="SUPFAM" id="SSF81324">
    <property type="entry name" value="Voltage-gated potassium channels"/>
    <property type="match status" value="2"/>
</dbReference>
<dbReference type="Pfam" id="PF07885">
    <property type="entry name" value="Ion_trans_2"/>
    <property type="match status" value="2"/>
</dbReference>
<evidence type="ECO:0000256" key="6">
    <source>
        <dbReference type="ARBA" id="ARBA00022826"/>
    </source>
</evidence>
<evidence type="ECO:0000313" key="15">
    <source>
        <dbReference type="EMBL" id="EEN64762.1"/>
    </source>
</evidence>
<feature type="transmembrane region" description="Helical" evidence="13">
    <location>
        <begin position="96"/>
        <end position="113"/>
    </location>
</feature>
<dbReference type="GO" id="GO:0005267">
    <property type="term" value="F:potassium channel activity"/>
    <property type="evidence" value="ECO:0007669"/>
    <property type="project" value="UniProtKB-KW"/>
</dbReference>
<evidence type="ECO:0000259" key="14">
    <source>
        <dbReference type="Pfam" id="PF07885"/>
    </source>
</evidence>
<keyword evidence="3 12" id="KW-0813">Transport</keyword>
<dbReference type="GO" id="GO:0016020">
    <property type="term" value="C:membrane"/>
    <property type="evidence" value="ECO:0007669"/>
    <property type="project" value="UniProtKB-SubCell"/>
</dbReference>
<feature type="transmembrane region" description="Helical" evidence="13">
    <location>
        <begin position="205"/>
        <end position="223"/>
    </location>
</feature>
<comment type="subcellular location">
    <subcellularLocation>
        <location evidence="1">Membrane</location>
        <topology evidence="1">Multi-pass membrane protein</topology>
    </subcellularLocation>
</comment>
<evidence type="ECO:0000256" key="9">
    <source>
        <dbReference type="ARBA" id="ARBA00023065"/>
    </source>
</evidence>
<reference evidence="15" key="1">
    <citation type="journal article" date="2008" name="Nature">
        <title>The amphioxus genome and the evolution of the chordate karyotype.</title>
        <authorList>
            <consortium name="US DOE Joint Genome Institute (JGI-PGF)"/>
            <person name="Putnam N.H."/>
            <person name="Butts T."/>
            <person name="Ferrier D.E.K."/>
            <person name="Furlong R.F."/>
            <person name="Hellsten U."/>
            <person name="Kawashima T."/>
            <person name="Robinson-Rechavi M."/>
            <person name="Shoguchi E."/>
            <person name="Terry A."/>
            <person name="Yu J.-K."/>
            <person name="Benito-Gutierrez E.L."/>
            <person name="Dubchak I."/>
            <person name="Garcia-Fernandez J."/>
            <person name="Gibson-Brown J.J."/>
            <person name="Grigoriev I.V."/>
            <person name="Horton A.C."/>
            <person name="de Jong P.J."/>
            <person name="Jurka J."/>
            <person name="Kapitonov V.V."/>
            <person name="Kohara Y."/>
            <person name="Kuroki Y."/>
            <person name="Lindquist E."/>
            <person name="Lucas S."/>
            <person name="Osoegawa K."/>
            <person name="Pennacchio L.A."/>
            <person name="Salamov A.A."/>
            <person name="Satou Y."/>
            <person name="Sauka-Spengler T."/>
            <person name="Schmutz J."/>
            <person name="Shin-I T."/>
            <person name="Toyoda A."/>
            <person name="Bronner-Fraser M."/>
            <person name="Fujiyama A."/>
            <person name="Holland L.Z."/>
            <person name="Holland P.W.H."/>
            <person name="Satoh N."/>
            <person name="Rokhsar D.S."/>
        </authorList>
    </citation>
    <scope>NUCLEOTIDE SEQUENCE [LARGE SCALE GENOMIC DNA]</scope>
    <source>
        <strain evidence="15">S238N-H82</strain>
        <tissue evidence="15">Testes</tissue>
    </source>
</reference>
<dbReference type="eggNOG" id="KOG1418">
    <property type="taxonomic scope" value="Eukaryota"/>
</dbReference>
<gene>
    <name evidence="15" type="ORF">BRAFLDRAFT_211944</name>
</gene>
<keyword evidence="4" id="KW-0633">Potassium transport</keyword>
<dbReference type="InParanoid" id="C3Y4V5"/>
<keyword evidence="6" id="KW-0631">Potassium channel</keyword>
<dbReference type="STRING" id="7739.C3Y4V5"/>
<evidence type="ECO:0000256" key="12">
    <source>
        <dbReference type="RuleBase" id="RU003857"/>
    </source>
</evidence>
<feature type="domain" description="Potassium channel" evidence="14">
    <location>
        <begin position="182"/>
        <end position="263"/>
    </location>
</feature>
<keyword evidence="5 12" id="KW-0812">Transmembrane</keyword>
<keyword evidence="7" id="KW-0630">Potassium</keyword>
<dbReference type="PRINTS" id="PR01095">
    <property type="entry name" value="TASKCHANNEL"/>
</dbReference>
<dbReference type="PRINTS" id="PR01333">
    <property type="entry name" value="2POREKCHANEL"/>
</dbReference>
<dbReference type="EMBL" id="GG666486">
    <property type="protein sequence ID" value="EEN64762.1"/>
    <property type="molecule type" value="Genomic_DNA"/>
</dbReference>
<comment type="similarity">
    <text evidence="2 12">Belongs to the two pore domain potassium channel (TC 1.A.1.8) family.</text>
</comment>
<dbReference type="PANTHER" id="PTHR11003:SF330">
    <property type="entry name" value="POTASSIUM CHANNEL DOMAIN-CONTAINING PROTEIN"/>
    <property type="match status" value="1"/>
</dbReference>
<feature type="transmembrane region" description="Helical" evidence="13">
    <location>
        <begin position="12"/>
        <end position="31"/>
    </location>
</feature>
<protein>
    <recommendedName>
        <fullName evidence="14">Potassium channel domain-containing protein</fullName>
    </recommendedName>
</protein>
<feature type="domain" description="Potassium channel" evidence="14">
    <location>
        <begin position="90"/>
        <end position="147"/>
    </location>
</feature>
<evidence type="ECO:0000256" key="7">
    <source>
        <dbReference type="ARBA" id="ARBA00022958"/>
    </source>
</evidence>
<evidence type="ECO:0000256" key="2">
    <source>
        <dbReference type="ARBA" id="ARBA00006666"/>
    </source>
</evidence>
<dbReference type="FunFam" id="1.10.287.70:FF:000466">
    <property type="entry name" value="Uncharacterized protein"/>
    <property type="match status" value="1"/>
</dbReference>
<feature type="transmembrane region" description="Helical" evidence="13">
    <location>
        <begin position="235"/>
        <end position="259"/>
    </location>
</feature>
<dbReference type="InterPro" id="IPR003280">
    <property type="entry name" value="2pore_dom_K_chnl"/>
</dbReference>
<keyword evidence="10 13" id="KW-0472">Membrane</keyword>
<sequence>MLHKLKNFVTTGLLLAFFVYLIFGAVIFHALESPAEEKMRIEFWEFKRNLSRRWQNMLTQEELQGMLDLLFKAQSWGLHPDSTEEKSSRKRWGMDGALGFSGALLTTIGYGHFAPVTNAGKAFCVAYATLGIPLTALTVSAIAERMRNFSRFLAKKISEKRPQWNRQTVERSCNAGRVVVGMVVFFVIPTWMVHIVEDWTYGDSFYFVFITLSSVGFGDYVTGERIDREYSVNLVFYRVFILLWTGFGMAFLGMVFTMMSKALK</sequence>
<evidence type="ECO:0000256" key="8">
    <source>
        <dbReference type="ARBA" id="ARBA00022989"/>
    </source>
</evidence>
<dbReference type="InterPro" id="IPR013099">
    <property type="entry name" value="K_chnl_dom"/>
</dbReference>
<name>C3Y4V5_BRAFL</name>
<keyword evidence="8 13" id="KW-1133">Transmembrane helix</keyword>